<organism evidence="1 2">
    <name type="scientific">Effrenium voratum</name>
    <dbReference type="NCBI Taxonomy" id="2562239"/>
    <lineage>
        <taxon>Eukaryota</taxon>
        <taxon>Sar</taxon>
        <taxon>Alveolata</taxon>
        <taxon>Dinophyceae</taxon>
        <taxon>Suessiales</taxon>
        <taxon>Symbiodiniaceae</taxon>
        <taxon>Effrenium</taxon>
    </lineage>
</organism>
<keyword evidence="2" id="KW-1185">Reference proteome</keyword>
<reference evidence="1" key="1">
    <citation type="submission" date="2023-08" db="EMBL/GenBank/DDBJ databases">
        <authorList>
            <person name="Chen Y."/>
            <person name="Shah S."/>
            <person name="Dougan E. K."/>
            <person name="Thang M."/>
            <person name="Chan C."/>
        </authorList>
    </citation>
    <scope>NUCLEOTIDE SEQUENCE</scope>
</reference>
<dbReference type="Proteomes" id="UP001178507">
    <property type="component" value="Unassembled WGS sequence"/>
</dbReference>
<dbReference type="EMBL" id="CAUJNA010003507">
    <property type="protein sequence ID" value="CAJ1403755.1"/>
    <property type="molecule type" value="Genomic_DNA"/>
</dbReference>
<proteinExistence type="predicted"/>
<dbReference type="AlphaFoldDB" id="A0AA36JEA1"/>
<name>A0AA36JEA1_9DINO</name>
<sequence length="666" mass="75302">MRRMFNACEEGKPYVVVAGPQPCSLDPWADRRSCPWLLSLSRWKAAVQPAANVLHEVLYDADRPHYCTVCEVSVANFAKHLFEARHWQQLCDKVPDGRPVVASGLCLWQQWDLPDGLVRFNHLHGQVELSRGSPDHLRPTMFRRSSPSPSRRKLTWLSGLPGAESLDNYNCCKERHALGHSRHQVDWDVFPYLELEGEPSHAAVKAFAWRLWLEHVWPKAWPLLRQLRSIWEMRRPFWCSLCNSSMTLDQLPRHLRSRRHFAALLRCCTQCQSPTQQLDTAELLELDHLQLHISGGASAPSSRQLEVEEFAWRLWREHVASPEAAEFVQEMLQQHEVFEESMVCGLCSENMGEHVADHLRSPNHFRRLLWWLFQGDLMTQPIFRPGAGALIQSFQAFHKDVLTEPLNASGLVVPKGAVRVRVPAGVRFIKPENVCSLKLALRVQVVAPGAGTGLNGDIYKELGEDTQFKVDICGKRGAPYDRYPPCWEHGHPAPNLETWTQELLTQPMGDVLVCGSRGGQVVLPRFWQKVGDQIPPAVVINGGCAMNLPGPKIAWPNQAVNILLLGGQDFFKGQKSSSEYLASTKKCIPVNTRTAIIYVRQMQHVPQKALLQMVLRPLVLAAAAWQFSKINPEEQLRAVTNQLEDAWQAHVLDFKKAHSKPGPSTA</sequence>
<protein>
    <submittedName>
        <fullName evidence="1">Uncharacterized protein</fullName>
    </submittedName>
</protein>
<evidence type="ECO:0000313" key="1">
    <source>
        <dbReference type="EMBL" id="CAJ1403755.1"/>
    </source>
</evidence>
<comment type="caution">
    <text evidence="1">The sequence shown here is derived from an EMBL/GenBank/DDBJ whole genome shotgun (WGS) entry which is preliminary data.</text>
</comment>
<evidence type="ECO:0000313" key="2">
    <source>
        <dbReference type="Proteomes" id="UP001178507"/>
    </source>
</evidence>
<accession>A0AA36JEA1</accession>
<gene>
    <name evidence="1" type="ORF">EVOR1521_LOCUS26349</name>
</gene>